<comment type="similarity">
    <text evidence="1">Belongs to the bacterial solute-binding protein 7 family.</text>
</comment>
<dbReference type="PANTHER" id="PTHR33376:SF7">
    <property type="entry name" value="C4-DICARBOXYLATE-BINDING PROTEIN DCTB"/>
    <property type="match status" value="1"/>
</dbReference>
<proteinExistence type="inferred from homology"/>
<sequence>MKPLARLAAAFCGAAALIGTMSAQAQEFTLRITNPDAPYVTIGDLKYPYYVYGMMSSFGSTVEALSKGRIKAEVYHSGTLGDLRENMESVRMGVLEATTPSEGPVSIWYPDIQVITIPYVFKNAAVAWEVMDGPFGQKLMNGMIEKGFRPVAIGENGGFRIWGNNKRPIQSPADLEGLKIRTMEIPAHQEMVRSLGASPTAVPWMEVYTALQTGVVDGAELPTVGSLQQNLGEVLKYVTVDNHVYSLSFVIVSEKWFQKLPPELQEAVLIAGRVGTVTSRGLVQVTVNDAMAEFAKRGVEVTYVSADEQQKFREKAQPGVIKWMEEQLGAELVGEFMEAVKAAEAKVGSSGPR</sequence>
<dbReference type="Pfam" id="PF03480">
    <property type="entry name" value="DctP"/>
    <property type="match status" value="1"/>
</dbReference>
<name>A0AAP3V2G0_9PROT</name>
<keyword evidence="6" id="KW-1185">Reference proteome</keyword>
<dbReference type="AlphaFoldDB" id="A0AAP3V2G0"/>
<dbReference type="EMBL" id="JARGEQ010000025">
    <property type="protein sequence ID" value="MDF1585602.1"/>
    <property type="molecule type" value="Genomic_DNA"/>
</dbReference>
<feature type="chain" id="PRO_5043034958" evidence="4">
    <location>
        <begin position="26"/>
        <end position="353"/>
    </location>
</feature>
<dbReference type="RefSeq" id="WP_327788021.1">
    <property type="nucleotide sequence ID" value="NZ_JARGEQ010000025.1"/>
</dbReference>
<gene>
    <name evidence="5" type="primary">dctP</name>
    <name evidence="5" type="ORF">PZ740_04270</name>
</gene>
<dbReference type="NCBIfam" id="TIGR00787">
    <property type="entry name" value="dctP"/>
    <property type="match status" value="1"/>
</dbReference>
<evidence type="ECO:0000256" key="2">
    <source>
        <dbReference type="ARBA" id="ARBA00022448"/>
    </source>
</evidence>
<dbReference type="Proteomes" id="UP001301140">
    <property type="component" value="Unassembled WGS sequence"/>
</dbReference>
<organism evidence="5 6">
    <name type="scientific">Marinimicrococcus flavescens</name>
    <dbReference type="NCBI Taxonomy" id="3031815"/>
    <lineage>
        <taxon>Bacteria</taxon>
        <taxon>Pseudomonadati</taxon>
        <taxon>Pseudomonadota</taxon>
        <taxon>Alphaproteobacteria</taxon>
        <taxon>Geminicoccales</taxon>
        <taxon>Geminicoccaceae</taxon>
        <taxon>Marinimicrococcus</taxon>
    </lineage>
</organism>
<reference evidence="5 6" key="1">
    <citation type="submission" date="2023-03" db="EMBL/GenBank/DDBJ databases">
        <title>YIM 152171 draft genome.</title>
        <authorList>
            <person name="Yang Z."/>
        </authorList>
    </citation>
    <scope>NUCLEOTIDE SEQUENCE [LARGE SCALE GENOMIC DNA]</scope>
    <source>
        <strain evidence="5 6">YIM 152171</strain>
    </source>
</reference>
<dbReference type="PANTHER" id="PTHR33376">
    <property type="match status" value="1"/>
</dbReference>
<dbReference type="InterPro" id="IPR038404">
    <property type="entry name" value="TRAP_DctP_sf"/>
</dbReference>
<evidence type="ECO:0000313" key="6">
    <source>
        <dbReference type="Proteomes" id="UP001301140"/>
    </source>
</evidence>
<keyword evidence="2" id="KW-0813">Transport</keyword>
<dbReference type="Gene3D" id="3.40.190.170">
    <property type="entry name" value="Bacterial extracellular solute-binding protein, family 7"/>
    <property type="match status" value="1"/>
</dbReference>
<dbReference type="InterPro" id="IPR018389">
    <property type="entry name" value="DctP_fam"/>
</dbReference>
<dbReference type="PIRSF" id="PIRSF006470">
    <property type="entry name" value="DctB"/>
    <property type="match status" value="1"/>
</dbReference>
<evidence type="ECO:0000256" key="1">
    <source>
        <dbReference type="ARBA" id="ARBA00009023"/>
    </source>
</evidence>
<feature type="signal peptide" evidence="4">
    <location>
        <begin position="1"/>
        <end position="25"/>
    </location>
</feature>
<dbReference type="InterPro" id="IPR004682">
    <property type="entry name" value="TRAP_DctP"/>
</dbReference>
<protein>
    <submittedName>
        <fullName evidence="5">TRAP transporter substrate-binding protein DctP</fullName>
    </submittedName>
</protein>
<evidence type="ECO:0000256" key="4">
    <source>
        <dbReference type="SAM" id="SignalP"/>
    </source>
</evidence>
<dbReference type="GO" id="GO:0030288">
    <property type="term" value="C:outer membrane-bounded periplasmic space"/>
    <property type="evidence" value="ECO:0007669"/>
    <property type="project" value="InterPro"/>
</dbReference>
<comment type="caution">
    <text evidence="5">The sequence shown here is derived from an EMBL/GenBank/DDBJ whole genome shotgun (WGS) entry which is preliminary data.</text>
</comment>
<keyword evidence="3 4" id="KW-0732">Signal</keyword>
<dbReference type="GO" id="GO:0055085">
    <property type="term" value="P:transmembrane transport"/>
    <property type="evidence" value="ECO:0007669"/>
    <property type="project" value="InterPro"/>
</dbReference>
<accession>A0AAP3V2G0</accession>
<dbReference type="NCBIfam" id="NF037995">
    <property type="entry name" value="TRAP_S1"/>
    <property type="match status" value="1"/>
</dbReference>
<evidence type="ECO:0000313" key="5">
    <source>
        <dbReference type="EMBL" id="MDF1585602.1"/>
    </source>
</evidence>
<evidence type="ECO:0000256" key="3">
    <source>
        <dbReference type="ARBA" id="ARBA00022729"/>
    </source>
</evidence>